<name>A0A2P2QB46_RHIMU</name>
<accession>A0A2P2QB46</accession>
<dbReference type="EMBL" id="GGEC01083732">
    <property type="protein sequence ID" value="MBX64216.1"/>
    <property type="molecule type" value="Transcribed_RNA"/>
</dbReference>
<sequence>MSEKKGKEYVFVQSFKLNKEEIKIKTKTCLRLMPFLGCCSFHRS</sequence>
<organism evidence="1">
    <name type="scientific">Rhizophora mucronata</name>
    <name type="common">Asiatic mangrove</name>
    <dbReference type="NCBI Taxonomy" id="61149"/>
    <lineage>
        <taxon>Eukaryota</taxon>
        <taxon>Viridiplantae</taxon>
        <taxon>Streptophyta</taxon>
        <taxon>Embryophyta</taxon>
        <taxon>Tracheophyta</taxon>
        <taxon>Spermatophyta</taxon>
        <taxon>Magnoliopsida</taxon>
        <taxon>eudicotyledons</taxon>
        <taxon>Gunneridae</taxon>
        <taxon>Pentapetalae</taxon>
        <taxon>rosids</taxon>
        <taxon>fabids</taxon>
        <taxon>Malpighiales</taxon>
        <taxon>Rhizophoraceae</taxon>
        <taxon>Rhizophora</taxon>
    </lineage>
</organism>
<reference evidence="1" key="1">
    <citation type="submission" date="2018-02" db="EMBL/GenBank/DDBJ databases">
        <title>Rhizophora mucronata_Transcriptome.</title>
        <authorList>
            <person name="Meera S.P."/>
            <person name="Sreeshan A."/>
            <person name="Augustine A."/>
        </authorList>
    </citation>
    <scope>NUCLEOTIDE SEQUENCE</scope>
    <source>
        <tissue evidence="1">Leaf</tissue>
    </source>
</reference>
<proteinExistence type="predicted"/>
<evidence type="ECO:0000313" key="1">
    <source>
        <dbReference type="EMBL" id="MBX64216.1"/>
    </source>
</evidence>
<protein>
    <submittedName>
        <fullName evidence="1">Uncharacterized protein</fullName>
    </submittedName>
</protein>
<dbReference type="AlphaFoldDB" id="A0A2P2QB46"/>